<keyword evidence="2 7" id="KW-0677">Repeat</keyword>
<comment type="domain">
    <text evidence="7">A pair of annexin repeats may form one binding site for calcium and phospholipid.</text>
</comment>
<dbReference type="GO" id="GO:0005737">
    <property type="term" value="C:cytoplasm"/>
    <property type="evidence" value="ECO:0007669"/>
    <property type="project" value="TreeGrafter"/>
</dbReference>
<dbReference type="SMART" id="SM00335">
    <property type="entry name" value="ANX"/>
    <property type="match status" value="2"/>
</dbReference>
<dbReference type="InterPro" id="IPR001464">
    <property type="entry name" value="Annexin"/>
</dbReference>
<feature type="binding site" evidence="6">
    <location>
        <position position="114"/>
    </location>
    <ligand>
        <name>Ca(2+)</name>
        <dbReference type="ChEBI" id="CHEBI:29108"/>
        <label>1</label>
    </ligand>
</feature>
<dbReference type="SUPFAM" id="SSF47874">
    <property type="entry name" value="Annexin"/>
    <property type="match status" value="1"/>
</dbReference>
<dbReference type="FunFam" id="1.10.220.10:FF:000001">
    <property type="entry name" value="Annexin"/>
    <property type="match status" value="1"/>
</dbReference>
<keyword evidence="1 6" id="KW-0479">Metal-binding</keyword>
<dbReference type="InterPro" id="IPR009118">
    <property type="entry name" value="AnnexinD_plant"/>
</dbReference>
<dbReference type="Gramene" id="Kaladp0486s0001.1.v1.1">
    <property type="protein sequence ID" value="Kaladp0486s0001.1.v1.1"/>
    <property type="gene ID" value="Kaladp0486s0001.v1.1"/>
</dbReference>
<dbReference type="Proteomes" id="UP000594263">
    <property type="component" value="Unplaced"/>
</dbReference>
<dbReference type="AlphaFoldDB" id="A0A7N0VC71"/>
<keyword evidence="5 7" id="KW-0111">Calcium/phospholipid-binding</keyword>
<keyword evidence="9" id="KW-1185">Reference proteome</keyword>
<reference evidence="8" key="1">
    <citation type="submission" date="2021-01" db="UniProtKB">
        <authorList>
            <consortium name="EnsemblPlants"/>
        </authorList>
    </citation>
    <scope>IDENTIFICATION</scope>
</reference>
<dbReference type="InterPro" id="IPR018502">
    <property type="entry name" value="Annexin_repeat"/>
</dbReference>
<proteinExistence type="inferred from homology"/>
<dbReference type="GO" id="GO:0001786">
    <property type="term" value="F:phosphatidylserine binding"/>
    <property type="evidence" value="ECO:0007669"/>
    <property type="project" value="TreeGrafter"/>
</dbReference>
<evidence type="ECO:0000256" key="4">
    <source>
        <dbReference type="ARBA" id="ARBA00023216"/>
    </source>
</evidence>
<name>A0A7N0VC71_KALFE</name>
<evidence type="ECO:0000256" key="1">
    <source>
        <dbReference type="ARBA" id="ARBA00022723"/>
    </source>
</evidence>
<dbReference type="PROSITE" id="PS51897">
    <property type="entry name" value="ANNEXIN_2"/>
    <property type="match status" value="2"/>
</dbReference>
<feature type="binding site" evidence="6">
    <location>
        <position position="159"/>
    </location>
    <ligand>
        <name>Ca(2+)</name>
        <dbReference type="ChEBI" id="CHEBI:29108"/>
        <label>1</label>
    </ligand>
</feature>
<evidence type="ECO:0000256" key="7">
    <source>
        <dbReference type="RuleBase" id="RU003540"/>
    </source>
</evidence>
<dbReference type="InterPro" id="IPR018252">
    <property type="entry name" value="Annexin_repeat_CS"/>
</dbReference>
<dbReference type="GO" id="GO:0009651">
    <property type="term" value="P:response to salt stress"/>
    <property type="evidence" value="ECO:0007669"/>
    <property type="project" value="TreeGrafter"/>
</dbReference>
<dbReference type="GO" id="GO:0009409">
    <property type="term" value="P:response to cold"/>
    <property type="evidence" value="ECO:0007669"/>
    <property type="project" value="TreeGrafter"/>
</dbReference>
<dbReference type="InterPro" id="IPR037104">
    <property type="entry name" value="Annexin_sf"/>
</dbReference>
<keyword evidence="3 6" id="KW-0106">Calcium</keyword>
<evidence type="ECO:0000313" key="8">
    <source>
        <dbReference type="EnsemblPlants" id="Kaladp0486s0001.1.v1.1"/>
    </source>
</evidence>
<evidence type="ECO:0000313" key="9">
    <source>
        <dbReference type="Proteomes" id="UP000594263"/>
    </source>
</evidence>
<dbReference type="Pfam" id="PF00191">
    <property type="entry name" value="Annexin"/>
    <property type="match status" value="2"/>
</dbReference>
<dbReference type="GO" id="GO:0009408">
    <property type="term" value="P:response to heat"/>
    <property type="evidence" value="ECO:0007669"/>
    <property type="project" value="TreeGrafter"/>
</dbReference>
<dbReference type="GO" id="GO:0009414">
    <property type="term" value="P:response to water deprivation"/>
    <property type="evidence" value="ECO:0007669"/>
    <property type="project" value="TreeGrafter"/>
</dbReference>
<dbReference type="OMA" id="ENTFIHI"/>
<evidence type="ECO:0000256" key="3">
    <source>
        <dbReference type="ARBA" id="ARBA00022837"/>
    </source>
</evidence>
<evidence type="ECO:0000256" key="6">
    <source>
        <dbReference type="PIRSR" id="PIRSR609118-1"/>
    </source>
</evidence>
<feature type="binding site" evidence="6">
    <location>
        <position position="118"/>
    </location>
    <ligand>
        <name>Ca(2+)</name>
        <dbReference type="ChEBI" id="CHEBI:29108"/>
        <label>1</label>
    </ligand>
</feature>
<sequence>MFCADLQLLLPLVGMYRYDGDEVNMTLAKSESKILHEKIKDKHYSDEDLIRILTTRSKAQILATLNHYKDAFGNDIEKDLGADDKDEYLSLLRGAINCLTYPERYFAEVLRLAIKGQGTDEHALTRVVATRAEVDMKTIKEEYYRRNSVHLDKAILKDTTGDYEKMLLALIGHDEA</sequence>
<dbReference type="GO" id="GO:0005509">
    <property type="term" value="F:calcium ion binding"/>
    <property type="evidence" value="ECO:0007669"/>
    <property type="project" value="InterPro"/>
</dbReference>
<feature type="binding site" evidence="6">
    <location>
        <position position="158"/>
    </location>
    <ligand>
        <name>Ca(2+)</name>
        <dbReference type="ChEBI" id="CHEBI:29108"/>
        <label>1</label>
    </ligand>
</feature>
<protein>
    <recommendedName>
        <fullName evidence="7">Annexin</fullName>
    </recommendedName>
</protein>
<dbReference type="Gene3D" id="1.10.220.10">
    <property type="entry name" value="Annexin"/>
    <property type="match status" value="2"/>
</dbReference>
<dbReference type="GO" id="GO:0005886">
    <property type="term" value="C:plasma membrane"/>
    <property type="evidence" value="ECO:0007669"/>
    <property type="project" value="TreeGrafter"/>
</dbReference>
<dbReference type="PRINTS" id="PR00196">
    <property type="entry name" value="ANNEXIN"/>
</dbReference>
<keyword evidence="4 7" id="KW-0041">Annexin</keyword>
<organism evidence="8 9">
    <name type="scientific">Kalanchoe fedtschenkoi</name>
    <name type="common">Lavender scallops</name>
    <name type="synonym">South American air plant</name>
    <dbReference type="NCBI Taxonomy" id="63787"/>
    <lineage>
        <taxon>Eukaryota</taxon>
        <taxon>Viridiplantae</taxon>
        <taxon>Streptophyta</taxon>
        <taxon>Embryophyta</taxon>
        <taxon>Tracheophyta</taxon>
        <taxon>Spermatophyta</taxon>
        <taxon>Magnoliopsida</taxon>
        <taxon>eudicotyledons</taxon>
        <taxon>Gunneridae</taxon>
        <taxon>Pentapetalae</taxon>
        <taxon>Saxifragales</taxon>
        <taxon>Crassulaceae</taxon>
        <taxon>Kalanchoe</taxon>
    </lineage>
</organism>
<dbReference type="PANTHER" id="PTHR10502">
    <property type="entry name" value="ANNEXIN"/>
    <property type="match status" value="1"/>
</dbReference>
<evidence type="ECO:0000256" key="2">
    <source>
        <dbReference type="ARBA" id="ARBA00022737"/>
    </source>
</evidence>
<feature type="binding site" evidence="6">
    <location>
        <position position="164"/>
    </location>
    <ligand>
        <name>Ca(2+)</name>
        <dbReference type="ChEBI" id="CHEBI:29108"/>
        <label>1</label>
    </ligand>
</feature>
<accession>A0A7N0VC71</accession>
<dbReference type="PROSITE" id="PS00223">
    <property type="entry name" value="ANNEXIN_1"/>
    <property type="match status" value="1"/>
</dbReference>
<dbReference type="PANTHER" id="PTHR10502:SF104">
    <property type="entry name" value="ANNEXIN D1"/>
    <property type="match status" value="1"/>
</dbReference>
<comment type="similarity">
    <text evidence="7">Belongs to the annexin family.</text>
</comment>
<dbReference type="GO" id="GO:0005544">
    <property type="term" value="F:calcium-dependent phospholipid binding"/>
    <property type="evidence" value="ECO:0007669"/>
    <property type="project" value="UniProtKB-KW"/>
</dbReference>
<dbReference type="PRINTS" id="PR01814">
    <property type="entry name" value="ANNEXINPLANT"/>
</dbReference>
<dbReference type="FunFam" id="1.10.220.10:FF:000009">
    <property type="entry name" value="Annexin"/>
    <property type="match status" value="1"/>
</dbReference>
<evidence type="ECO:0000256" key="5">
    <source>
        <dbReference type="ARBA" id="ARBA00023302"/>
    </source>
</evidence>
<dbReference type="EnsemblPlants" id="Kaladp0486s0001.1.v1.1">
    <property type="protein sequence ID" value="Kaladp0486s0001.1.v1.1"/>
    <property type="gene ID" value="Kaladp0486s0001.v1.1"/>
</dbReference>